<evidence type="ECO:0000313" key="5">
    <source>
        <dbReference type="Proteomes" id="UP000185783"/>
    </source>
</evidence>
<comment type="caution">
    <text evidence="4">The sequence shown here is derived from an EMBL/GenBank/DDBJ whole genome shotgun (WGS) entry which is preliminary data.</text>
</comment>
<dbReference type="InterPro" id="IPR029052">
    <property type="entry name" value="Metallo-depent_PP-like"/>
</dbReference>
<reference evidence="4 5" key="1">
    <citation type="submission" date="2016-03" db="EMBL/GenBank/DDBJ databases">
        <title>Genome sequence of Nesiotobacter sp. nov., a moderately halophilic alphaproteobacterium isolated from the Yellow Sea, China.</title>
        <authorList>
            <person name="Zhang G."/>
            <person name="Zhang R."/>
        </authorList>
    </citation>
    <scope>NUCLEOTIDE SEQUENCE [LARGE SCALE GENOMIC DNA]</scope>
    <source>
        <strain evidence="4 5">WB1-6</strain>
    </source>
</reference>
<gene>
    <name evidence="4" type="ORF">A3843_09580</name>
</gene>
<dbReference type="SUPFAM" id="SSF56300">
    <property type="entry name" value="Metallo-dependent phosphatases"/>
    <property type="match status" value="1"/>
</dbReference>
<keyword evidence="1" id="KW-0479">Metal-binding</keyword>
<dbReference type="InterPro" id="IPR004843">
    <property type="entry name" value="Calcineurin-like_PHP"/>
</dbReference>
<dbReference type="GO" id="GO:0008758">
    <property type="term" value="F:UDP-2,3-diacylglucosamine hydrolase activity"/>
    <property type="evidence" value="ECO:0007669"/>
    <property type="project" value="TreeGrafter"/>
</dbReference>
<organism evidence="4 5">
    <name type="scientific">Pseudovibrio exalbescens</name>
    <dbReference type="NCBI Taxonomy" id="197461"/>
    <lineage>
        <taxon>Bacteria</taxon>
        <taxon>Pseudomonadati</taxon>
        <taxon>Pseudomonadota</taxon>
        <taxon>Alphaproteobacteria</taxon>
        <taxon>Hyphomicrobiales</taxon>
        <taxon>Stappiaceae</taxon>
        <taxon>Pseudovibrio</taxon>
    </lineage>
</organism>
<dbReference type="STRING" id="197461.A3843_09580"/>
<keyword evidence="2" id="KW-0378">Hydrolase</keyword>
<sequence length="293" mass="32149">MWIAIAIFILGLLVLAYAVLLEPFRDPVLRHFNVSLAGLCQPVRVVALGDLHASKPWMSPRRIRRIAHQVNRIKPDLVFLLGDFETGMHPPFCSSKAVSPEHWGPAIGSLHAPLGRYAVLGNHDWAEDLAGTRAILTSQQIKVLENEVRFVALSDGVGVWIAGLGDQYTNGKMFEGRERADDLPATLASIPADGNPAILLAHEPDIFDEVPERIGLILSGHTHGGQIRLPFWGAIMVPSRFGRRFAKGVFEKGSVKMIVTAGLGCSRLPIRFNCPPEVLLIDLVPANPEKPRH</sequence>
<dbReference type="Pfam" id="PF00149">
    <property type="entry name" value="Metallophos"/>
    <property type="match status" value="1"/>
</dbReference>
<dbReference type="PANTHER" id="PTHR31302:SF31">
    <property type="entry name" value="PHOSPHODIESTERASE YAEI"/>
    <property type="match status" value="1"/>
</dbReference>
<evidence type="ECO:0000313" key="4">
    <source>
        <dbReference type="EMBL" id="OKL44615.1"/>
    </source>
</evidence>
<evidence type="ECO:0000256" key="1">
    <source>
        <dbReference type="ARBA" id="ARBA00022723"/>
    </source>
</evidence>
<dbReference type="Proteomes" id="UP000185783">
    <property type="component" value="Unassembled WGS sequence"/>
</dbReference>
<proteinExistence type="predicted"/>
<name>A0A1U7JIT8_9HYPH</name>
<feature type="domain" description="Calcineurin-like phosphoesterase" evidence="3">
    <location>
        <begin position="44"/>
        <end position="224"/>
    </location>
</feature>
<dbReference type="AlphaFoldDB" id="A0A1U7JIT8"/>
<keyword evidence="5" id="KW-1185">Reference proteome</keyword>
<dbReference type="GO" id="GO:0046872">
    <property type="term" value="F:metal ion binding"/>
    <property type="evidence" value="ECO:0007669"/>
    <property type="project" value="UniProtKB-KW"/>
</dbReference>
<dbReference type="GO" id="GO:0016020">
    <property type="term" value="C:membrane"/>
    <property type="evidence" value="ECO:0007669"/>
    <property type="project" value="GOC"/>
</dbReference>
<evidence type="ECO:0000259" key="3">
    <source>
        <dbReference type="Pfam" id="PF00149"/>
    </source>
</evidence>
<dbReference type="InterPro" id="IPR051158">
    <property type="entry name" value="Metallophosphoesterase_sf"/>
</dbReference>
<evidence type="ECO:0000256" key="2">
    <source>
        <dbReference type="ARBA" id="ARBA00022801"/>
    </source>
</evidence>
<dbReference type="Gene3D" id="3.60.21.10">
    <property type="match status" value="1"/>
</dbReference>
<dbReference type="RefSeq" id="WP_051268824.1">
    <property type="nucleotide sequence ID" value="NZ_LVVZ01000014.1"/>
</dbReference>
<accession>A0A1U7JIT8</accession>
<protein>
    <recommendedName>
        <fullName evidence="3">Calcineurin-like phosphoesterase domain-containing protein</fullName>
    </recommendedName>
</protein>
<dbReference type="PANTHER" id="PTHR31302">
    <property type="entry name" value="TRANSMEMBRANE PROTEIN WITH METALLOPHOSPHOESTERASE DOMAIN-RELATED"/>
    <property type="match status" value="1"/>
</dbReference>
<dbReference type="CDD" id="cd07385">
    <property type="entry name" value="MPP_YkuE_C"/>
    <property type="match status" value="1"/>
</dbReference>
<dbReference type="EMBL" id="LVVZ01000014">
    <property type="protein sequence ID" value="OKL44615.1"/>
    <property type="molecule type" value="Genomic_DNA"/>
</dbReference>
<dbReference type="GO" id="GO:0009245">
    <property type="term" value="P:lipid A biosynthetic process"/>
    <property type="evidence" value="ECO:0007669"/>
    <property type="project" value="TreeGrafter"/>
</dbReference>